<dbReference type="EMBL" id="JAOVZO020000023">
    <property type="protein sequence ID" value="MDC8016082.1"/>
    <property type="molecule type" value="Genomic_DNA"/>
</dbReference>
<name>A0A9X3YQH8_9GAMM</name>
<accession>A0A9X3YQH8</accession>
<protein>
    <submittedName>
        <fullName evidence="2">GPW/gp25 family protein</fullName>
    </submittedName>
</protein>
<dbReference type="Pfam" id="PF04965">
    <property type="entry name" value="GPW_gp25"/>
    <property type="match status" value="1"/>
</dbReference>
<evidence type="ECO:0000259" key="1">
    <source>
        <dbReference type="Pfam" id="PF04965"/>
    </source>
</evidence>
<dbReference type="Gene3D" id="3.10.450.40">
    <property type="match status" value="1"/>
</dbReference>
<dbReference type="AlphaFoldDB" id="A0A9X3YQH8"/>
<reference evidence="2" key="1">
    <citation type="submission" date="2023-02" db="EMBL/GenBank/DDBJ databases">
        <title>Tahibacter soli sp. nov. isolated from soil.</title>
        <authorList>
            <person name="Baek J.H."/>
            <person name="Lee J.K."/>
            <person name="Choi D.G."/>
            <person name="Jeon C.O."/>
        </authorList>
    </citation>
    <scope>NUCLEOTIDE SEQUENCE</scope>
    <source>
        <strain evidence="2">BL</strain>
    </source>
</reference>
<dbReference type="InterPro" id="IPR007048">
    <property type="entry name" value="IraD/Gp25-like"/>
</dbReference>
<dbReference type="RefSeq" id="WP_263542630.1">
    <property type="nucleotide sequence ID" value="NZ_JAOVZO020000023.1"/>
</dbReference>
<keyword evidence="3" id="KW-1185">Reference proteome</keyword>
<feature type="domain" description="IraD/Gp25-like" evidence="1">
    <location>
        <begin position="21"/>
        <end position="107"/>
    </location>
</feature>
<proteinExistence type="predicted"/>
<gene>
    <name evidence="2" type="ORF">OD750_026450</name>
</gene>
<evidence type="ECO:0000313" key="2">
    <source>
        <dbReference type="EMBL" id="MDC8016082.1"/>
    </source>
</evidence>
<dbReference type="Proteomes" id="UP001139971">
    <property type="component" value="Unassembled WGS sequence"/>
</dbReference>
<evidence type="ECO:0000313" key="3">
    <source>
        <dbReference type="Proteomes" id="UP001139971"/>
    </source>
</evidence>
<dbReference type="SUPFAM" id="SSF160719">
    <property type="entry name" value="gpW/gp25-like"/>
    <property type="match status" value="1"/>
</dbReference>
<comment type="caution">
    <text evidence="2">The sequence shown here is derived from an EMBL/GenBank/DDBJ whole genome shotgun (WGS) entry which is preliminary data.</text>
</comment>
<sequence>MNIDFPFRFDRRGATATTGHADHVRDMLEQLLFTAPGERINRPDFGCGLMQLVFAPNSPELAAAVQATIQGAIAQWLGDVVDVRTLEVEAREATLRVELDYVLRATGEAQRESFTREIAS</sequence>
<organism evidence="2 3">
    <name type="scientific">Tahibacter soli</name>
    <dbReference type="NCBI Taxonomy" id="2983605"/>
    <lineage>
        <taxon>Bacteria</taxon>
        <taxon>Pseudomonadati</taxon>
        <taxon>Pseudomonadota</taxon>
        <taxon>Gammaproteobacteria</taxon>
        <taxon>Lysobacterales</taxon>
        <taxon>Rhodanobacteraceae</taxon>
        <taxon>Tahibacter</taxon>
    </lineage>
</organism>